<dbReference type="HOGENOM" id="CLU_1427964_0_0_1"/>
<gene>
    <name evidence="1" type="ORF">ANIA_00101</name>
</gene>
<organism evidence="1 2">
    <name type="scientific">Emericella nidulans (strain FGSC A4 / ATCC 38163 / CBS 112.46 / NRRL 194 / M139)</name>
    <name type="common">Aspergillus nidulans</name>
    <dbReference type="NCBI Taxonomy" id="227321"/>
    <lineage>
        <taxon>Eukaryota</taxon>
        <taxon>Fungi</taxon>
        <taxon>Dikarya</taxon>
        <taxon>Ascomycota</taxon>
        <taxon>Pezizomycotina</taxon>
        <taxon>Eurotiomycetes</taxon>
        <taxon>Eurotiomycetidae</taxon>
        <taxon>Eurotiales</taxon>
        <taxon>Aspergillaceae</taxon>
        <taxon>Aspergillus</taxon>
        <taxon>Aspergillus subgen. Nidulantes</taxon>
    </lineage>
</organism>
<dbReference type="EMBL" id="BN001308">
    <property type="protein sequence ID" value="CBF90197.1"/>
    <property type="molecule type" value="Genomic_DNA"/>
</dbReference>
<reference evidence="2" key="2">
    <citation type="journal article" date="2009" name="Fungal Genet. Biol.">
        <title>The 2008 update of the Aspergillus nidulans genome annotation: a community effort.</title>
        <authorList>
            <person name="Wortman J.R."/>
            <person name="Gilsenan J.M."/>
            <person name="Joardar V."/>
            <person name="Deegan J."/>
            <person name="Clutterbuck J."/>
            <person name="Andersen M.R."/>
            <person name="Archer D."/>
            <person name="Bencina M."/>
            <person name="Braus G."/>
            <person name="Coutinho P."/>
            <person name="von Dohren H."/>
            <person name="Doonan J."/>
            <person name="Driessen A.J."/>
            <person name="Durek P."/>
            <person name="Espeso E."/>
            <person name="Fekete E."/>
            <person name="Flipphi M."/>
            <person name="Estrada C.G."/>
            <person name="Geysens S."/>
            <person name="Goldman G."/>
            <person name="de Groot P.W."/>
            <person name="Hansen K."/>
            <person name="Harris S.D."/>
            <person name="Heinekamp T."/>
            <person name="Helmstaedt K."/>
            <person name="Henrissat B."/>
            <person name="Hofmann G."/>
            <person name="Homan T."/>
            <person name="Horio T."/>
            <person name="Horiuchi H."/>
            <person name="James S."/>
            <person name="Jones M."/>
            <person name="Karaffa L."/>
            <person name="Karanyi Z."/>
            <person name="Kato M."/>
            <person name="Keller N."/>
            <person name="Kelly D.E."/>
            <person name="Kiel J.A."/>
            <person name="Kim J.M."/>
            <person name="van der Klei I.J."/>
            <person name="Klis F.M."/>
            <person name="Kovalchuk A."/>
            <person name="Krasevec N."/>
            <person name="Kubicek C.P."/>
            <person name="Liu B."/>
            <person name="Maccabe A."/>
            <person name="Meyer V."/>
            <person name="Mirabito P."/>
            <person name="Miskei M."/>
            <person name="Mos M."/>
            <person name="Mullins J."/>
            <person name="Nelson D.R."/>
            <person name="Nielsen J."/>
            <person name="Oakley B.R."/>
            <person name="Osmani S.A."/>
            <person name="Pakula T."/>
            <person name="Paszewski A."/>
            <person name="Paulsen I."/>
            <person name="Pilsyk S."/>
            <person name="Pocsi I."/>
            <person name="Punt P.J."/>
            <person name="Ram A.F."/>
            <person name="Ren Q."/>
            <person name="Robellet X."/>
            <person name="Robson G."/>
            <person name="Seiboth B."/>
            <person name="van Solingen P."/>
            <person name="Specht T."/>
            <person name="Sun J."/>
            <person name="Taheri-Talesh N."/>
            <person name="Takeshita N."/>
            <person name="Ussery D."/>
            <person name="vanKuyk P.A."/>
            <person name="Visser H."/>
            <person name="van de Vondervoort P.J."/>
            <person name="de Vries R.P."/>
            <person name="Walton J."/>
            <person name="Xiang X."/>
            <person name="Xiong Y."/>
            <person name="Zeng A.P."/>
            <person name="Brandt B.W."/>
            <person name="Cornell M.J."/>
            <person name="van den Hondel C.A."/>
            <person name="Visser J."/>
            <person name="Oliver S.G."/>
            <person name="Turner G."/>
        </authorList>
    </citation>
    <scope>GENOME REANNOTATION</scope>
    <source>
        <strain evidence="2">FGSC A4 / ATCC 38163 / CBS 112.46 / NRRL 194 / M139</strain>
    </source>
</reference>
<dbReference type="GO" id="GO:0016620">
    <property type="term" value="F:oxidoreductase activity, acting on the aldehyde or oxo group of donors, NAD or NADP as acceptor"/>
    <property type="evidence" value="ECO:0007669"/>
    <property type="project" value="InterPro"/>
</dbReference>
<dbReference type="AlphaFoldDB" id="Q5BH78"/>
<dbReference type="VEuPathDB" id="FungiDB:AN0101"/>
<dbReference type="SUPFAM" id="SSF53720">
    <property type="entry name" value="ALDH-like"/>
    <property type="match status" value="1"/>
</dbReference>
<accession>Q5BH78</accession>
<evidence type="ECO:0000313" key="1">
    <source>
        <dbReference type="EMBL" id="CBF90197.1"/>
    </source>
</evidence>
<protein>
    <submittedName>
        <fullName evidence="1">Uncharacterized protein</fullName>
    </submittedName>
</protein>
<dbReference type="RefSeq" id="XP_657705.1">
    <property type="nucleotide sequence ID" value="XM_652613.1"/>
</dbReference>
<name>Q5BH78_EMENI</name>
<accession>C8VQM5</accession>
<dbReference type="Gene3D" id="3.40.309.10">
    <property type="entry name" value="Aldehyde Dehydrogenase, Chain A, domain 2"/>
    <property type="match status" value="1"/>
</dbReference>
<dbReference type="OrthoDB" id="3266505at2759"/>
<dbReference type="KEGG" id="ani:ANIA_00101"/>
<sequence length="190" mass="21375">MQLPYLIRRCDLDVALDVALPLHIDDSKLRTDLEALPSEDPAAPIHHTYFCYNHALLFTELWDCLLGHGAQKPPDDAMINTFDERIAANIRADPLHPDTWYGPLVDKAQFNHICSYVKEARALLGLLVGGVPCGPQIPMGGFQLSNIGRKLVEYTLRHYTESKTGFINKQDIRVRCLPVTWVPSGCEHET</sequence>
<proteinExistence type="predicted"/>
<reference evidence="2" key="1">
    <citation type="journal article" date="2005" name="Nature">
        <title>Sequencing of Aspergillus nidulans and comparative analysis with A. fumigatus and A. oryzae.</title>
        <authorList>
            <person name="Galagan J.E."/>
            <person name="Calvo S.E."/>
            <person name="Cuomo C."/>
            <person name="Ma L.J."/>
            <person name="Wortman J.R."/>
            <person name="Batzoglou S."/>
            <person name="Lee S.I."/>
            <person name="Basturkmen M."/>
            <person name="Spevak C.C."/>
            <person name="Clutterbuck J."/>
            <person name="Kapitonov V."/>
            <person name="Jurka J."/>
            <person name="Scazzocchio C."/>
            <person name="Farman M."/>
            <person name="Butler J."/>
            <person name="Purcell S."/>
            <person name="Harris S."/>
            <person name="Braus G.H."/>
            <person name="Draht O."/>
            <person name="Busch S."/>
            <person name="D'Enfert C."/>
            <person name="Bouchier C."/>
            <person name="Goldman G.H."/>
            <person name="Bell-Pedersen D."/>
            <person name="Griffiths-Jones S."/>
            <person name="Doonan J.H."/>
            <person name="Yu J."/>
            <person name="Vienken K."/>
            <person name="Pain A."/>
            <person name="Freitag M."/>
            <person name="Selker E.U."/>
            <person name="Archer D.B."/>
            <person name="Penalva M.A."/>
            <person name="Oakley B.R."/>
            <person name="Momany M."/>
            <person name="Tanaka T."/>
            <person name="Kumagai T."/>
            <person name="Asai K."/>
            <person name="Machida M."/>
            <person name="Nierman W.C."/>
            <person name="Denning D.W."/>
            <person name="Caddick M."/>
            <person name="Hynes M."/>
            <person name="Paoletti M."/>
            <person name="Fischer R."/>
            <person name="Miller B."/>
            <person name="Dyer P."/>
            <person name="Sachs M.S."/>
            <person name="Osmani S.A."/>
            <person name="Birren B.W."/>
        </authorList>
    </citation>
    <scope>NUCLEOTIDE SEQUENCE [LARGE SCALE GENOMIC DNA]</scope>
    <source>
        <strain evidence="2">FGSC A4 / ATCC 38163 / CBS 112.46 / NRRL 194 / M139</strain>
    </source>
</reference>
<dbReference type="Proteomes" id="UP000000560">
    <property type="component" value="Chromosome VIII"/>
</dbReference>
<dbReference type="GeneID" id="2875877"/>
<keyword evidence="2" id="KW-1185">Reference proteome</keyword>
<dbReference type="InterPro" id="IPR016163">
    <property type="entry name" value="Ald_DH_C"/>
</dbReference>
<evidence type="ECO:0000313" key="2">
    <source>
        <dbReference type="Proteomes" id="UP000000560"/>
    </source>
</evidence>
<dbReference type="InParanoid" id="Q5BH78"/>
<dbReference type="InterPro" id="IPR016161">
    <property type="entry name" value="Ald_DH/histidinol_DH"/>
</dbReference>